<gene>
    <name evidence="3" type="ORF">LZC94_20795</name>
</gene>
<keyword evidence="2" id="KW-1133">Transmembrane helix</keyword>
<dbReference type="EMBL" id="CP089984">
    <property type="protein sequence ID" value="WXB19652.1"/>
    <property type="molecule type" value="Genomic_DNA"/>
</dbReference>
<sequence length="79" mass="9204">MSHDLVADFARWVAAEDVRLVGMALISVVLVWLSEKARMVRMDRYRWARGHSRDARTRMERMTPSMPRSPREALNDSMA</sequence>
<feature type="transmembrane region" description="Helical" evidence="2">
    <location>
        <begin position="12"/>
        <end position="33"/>
    </location>
</feature>
<name>A0ABZ2MAW1_9BACT</name>
<organism evidence="3 4">
    <name type="scientific">Pendulispora albinea</name>
    <dbReference type="NCBI Taxonomy" id="2741071"/>
    <lineage>
        <taxon>Bacteria</taxon>
        <taxon>Pseudomonadati</taxon>
        <taxon>Myxococcota</taxon>
        <taxon>Myxococcia</taxon>
        <taxon>Myxococcales</taxon>
        <taxon>Sorangiineae</taxon>
        <taxon>Pendulisporaceae</taxon>
        <taxon>Pendulispora</taxon>
    </lineage>
</organism>
<protein>
    <submittedName>
        <fullName evidence="3">Uncharacterized protein</fullName>
    </submittedName>
</protein>
<evidence type="ECO:0000256" key="1">
    <source>
        <dbReference type="SAM" id="MobiDB-lite"/>
    </source>
</evidence>
<feature type="compositionally biased region" description="Basic and acidic residues" evidence="1">
    <location>
        <begin position="69"/>
        <end position="79"/>
    </location>
</feature>
<keyword evidence="4" id="KW-1185">Reference proteome</keyword>
<evidence type="ECO:0000313" key="4">
    <source>
        <dbReference type="Proteomes" id="UP001370348"/>
    </source>
</evidence>
<accession>A0ABZ2MAW1</accession>
<dbReference type="RefSeq" id="WP_394829257.1">
    <property type="nucleotide sequence ID" value="NZ_CP089984.1"/>
</dbReference>
<proteinExistence type="predicted"/>
<reference evidence="3 4" key="1">
    <citation type="submission" date="2021-12" db="EMBL/GenBank/DDBJ databases">
        <title>Discovery of the Pendulisporaceae a myxobacterial family with distinct sporulation behavior and unique specialized metabolism.</title>
        <authorList>
            <person name="Garcia R."/>
            <person name="Popoff A."/>
            <person name="Bader C.D."/>
            <person name="Loehr J."/>
            <person name="Walesch S."/>
            <person name="Walt C."/>
            <person name="Boldt J."/>
            <person name="Bunk B."/>
            <person name="Haeckl F.J.F.P.J."/>
            <person name="Gunesch A.P."/>
            <person name="Birkelbach J."/>
            <person name="Nuebel U."/>
            <person name="Pietschmann T."/>
            <person name="Bach T."/>
            <person name="Mueller R."/>
        </authorList>
    </citation>
    <scope>NUCLEOTIDE SEQUENCE [LARGE SCALE GENOMIC DNA]</scope>
    <source>
        <strain evidence="3 4">MSr11954</strain>
    </source>
</reference>
<feature type="region of interest" description="Disordered" evidence="1">
    <location>
        <begin position="56"/>
        <end position="79"/>
    </location>
</feature>
<keyword evidence="2" id="KW-0812">Transmembrane</keyword>
<keyword evidence="2" id="KW-0472">Membrane</keyword>
<dbReference type="Proteomes" id="UP001370348">
    <property type="component" value="Chromosome"/>
</dbReference>
<evidence type="ECO:0000313" key="3">
    <source>
        <dbReference type="EMBL" id="WXB19652.1"/>
    </source>
</evidence>
<evidence type="ECO:0000256" key="2">
    <source>
        <dbReference type="SAM" id="Phobius"/>
    </source>
</evidence>